<dbReference type="EMBL" id="UPHU01000001">
    <property type="protein sequence ID" value="VBA51505.1"/>
    <property type="molecule type" value="Genomic_DNA"/>
</dbReference>
<name>A0A498QUR9_9MYCO</name>
<protein>
    <submittedName>
        <fullName evidence="2">Uncharacterized protein</fullName>
    </submittedName>
</protein>
<evidence type="ECO:0000313" key="2">
    <source>
        <dbReference type="EMBL" id="VBA51505.1"/>
    </source>
</evidence>
<feature type="compositionally biased region" description="Basic and acidic residues" evidence="1">
    <location>
        <begin position="52"/>
        <end position="65"/>
    </location>
</feature>
<dbReference type="AlphaFoldDB" id="A0A498QUR9"/>
<dbReference type="Proteomes" id="UP000268285">
    <property type="component" value="Unassembled WGS sequence"/>
</dbReference>
<evidence type="ECO:0000313" key="3">
    <source>
        <dbReference type="Proteomes" id="UP000268285"/>
    </source>
</evidence>
<organism evidence="2 3">
    <name type="scientific">Mycobacterium pseudokansasii</name>
    <dbReference type="NCBI Taxonomy" id="2341080"/>
    <lineage>
        <taxon>Bacteria</taxon>
        <taxon>Bacillati</taxon>
        <taxon>Actinomycetota</taxon>
        <taxon>Actinomycetes</taxon>
        <taxon>Mycobacteriales</taxon>
        <taxon>Mycobacteriaceae</taxon>
        <taxon>Mycobacterium</taxon>
    </lineage>
</organism>
<keyword evidence="3" id="KW-1185">Reference proteome</keyword>
<proteinExistence type="predicted"/>
<gene>
    <name evidence="2" type="ORF">LAUMK142_03132</name>
</gene>
<sequence>MGNCASVTTEAMGVYRDTRHANRFRSSGAVSAVAASHSAHGVVVTSRSARPCHQDGLRRPPSDPELRVEVQGADADEVVAVEGDADVVVAGVEQALVVGAVVGDAQGLQQA</sequence>
<reference evidence="2 3" key="1">
    <citation type="submission" date="2018-09" db="EMBL/GenBank/DDBJ databases">
        <authorList>
            <person name="Tagini F."/>
        </authorList>
    </citation>
    <scope>NUCLEOTIDE SEQUENCE [LARGE SCALE GENOMIC DNA]</scope>
    <source>
        <strain evidence="2 3">MK142</strain>
    </source>
</reference>
<evidence type="ECO:0000256" key="1">
    <source>
        <dbReference type="SAM" id="MobiDB-lite"/>
    </source>
</evidence>
<feature type="region of interest" description="Disordered" evidence="1">
    <location>
        <begin position="43"/>
        <end position="65"/>
    </location>
</feature>
<accession>A0A498QUR9</accession>